<proteinExistence type="inferred from homology"/>
<evidence type="ECO:0000256" key="4">
    <source>
        <dbReference type="ARBA" id="ARBA00022912"/>
    </source>
</evidence>
<accession>A1ZV73</accession>
<dbReference type="GO" id="GO:0004725">
    <property type="term" value="F:protein tyrosine phosphatase activity"/>
    <property type="evidence" value="ECO:0007669"/>
    <property type="project" value="UniProtKB-EC"/>
</dbReference>
<dbReference type="Pfam" id="PF01451">
    <property type="entry name" value="LMWPc"/>
    <property type="match status" value="1"/>
</dbReference>
<dbReference type="SMART" id="SM00226">
    <property type="entry name" value="LMWPc"/>
    <property type="match status" value="1"/>
</dbReference>
<feature type="active site" description="Nucleophile" evidence="5">
    <location>
        <position position="8"/>
    </location>
</feature>
<comment type="similarity">
    <text evidence="1">Belongs to the low molecular weight phosphotyrosine protein phosphatase family.</text>
</comment>
<dbReference type="eggNOG" id="COG0394">
    <property type="taxonomic scope" value="Bacteria"/>
</dbReference>
<dbReference type="FunFam" id="3.40.50.2300:FF:000113">
    <property type="entry name" value="Low molecular weight protein-tyrosine-phosphatase"/>
    <property type="match status" value="1"/>
</dbReference>
<dbReference type="PANTHER" id="PTHR11717">
    <property type="entry name" value="LOW MOLECULAR WEIGHT PROTEIN TYROSINE PHOSPHATASE"/>
    <property type="match status" value="1"/>
</dbReference>
<evidence type="ECO:0000256" key="3">
    <source>
        <dbReference type="ARBA" id="ARBA00022801"/>
    </source>
</evidence>
<gene>
    <name evidence="7" type="ORF">M23134_04903</name>
</gene>
<evidence type="ECO:0000313" key="7">
    <source>
        <dbReference type="EMBL" id="EAY25729.1"/>
    </source>
</evidence>
<dbReference type="InterPro" id="IPR036196">
    <property type="entry name" value="Ptyr_pPase_sf"/>
</dbReference>
<dbReference type="EC" id="3.1.3.48" evidence="2"/>
<keyword evidence="3" id="KW-0378">Hydrolase</keyword>
<keyword evidence="8" id="KW-1185">Reference proteome</keyword>
<evidence type="ECO:0000256" key="2">
    <source>
        <dbReference type="ARBA" id="ARBA00013064"/>
    </source>
</evidence>
<protein>
    <recommendedName>
        <fullName evidence="2">protein-tyrosine-phosphatase</fullName>
        <ecNumber evidence="2">3.1.3.48</ecNumber>
    </recommendedName>
</protein>
<dbReference type="Proteomes" id="UP000004095">
    <property type="component" value="Unassembled WGS sequence"/>
</dbReference>
<dbReference type="PANTHER" id="PTHR11717:SF7">
    <property type="entry name" value="LOW MOLECULAR WEIGHT PHOSPHOTYROSINE PROTEIN PHOSPHATASE"/>
    <property type="match status" value="1"/>
</dbReference>
<sequence length="157" mass="17918">MTKVLFVCLGNICRSPMAEGVFIDLLKQHDLSDQIYCESAGTAAYHTGELPDSRMRDTARKHGIELTSRARQVEAQDLHEFDYVLAMDQSNYRNIMQLTQEPESIKAKVMLMRDFDEQEKGGEVPDPYYGGIDGFENVYQVLKRSNQAFLAFIQQEA</sequence>
<organism evidence="7 8">
    <name type="scientific">Microscilla marina ATCC 23134</name>
    <dbReference type="NCBI Taxonomy" id="313606"/>
    <lineage>
        <taxon>Bacteria</taxon>
        <taxon>Pseudomonadati</taxon>
        <taxon>Bacteroidota</taxon>
        <taxon>Cytophagia</taxon>
        <taxon>Cytophagales</taxon>
        <taxon>Microscillaceae</taxon>
        <taxon>Microscilla</taxon>
    </lineage>
</organism>
<dbReference type="SUPFAM" id="SSF52788">
    <property type="entry name" value="Phosphotyrosine protein phosphatases I"/>
    <property type="match status" value="1"/>
</dbReference>
<comment type="caution">
    <text evidence="7">The sequence shown here is derived from an EMBL/GenBank/DDBJ whole genome shotgun (WGS) entry which is preliminary data.</text>
</comment>
<dbReference type="Gene3D" id="3.40.50.2300">
    <property type="match status" value="1"/>
</dbReference>
<dbReference type="AlphaFoldDB" id="A1ZV73"/>
<evidence type="ECO:0000256" key="1">
    <source>
        <dbReference type="ARBA" id="ARBA00011063"/>
    </source>
</evidence>
<dbReference type="EMBL" id="AAWS01000044">
    <property type="protein sequence ID" value="EAY25729.1"/>
    <property type="molecule type" value="Genomic_DNA"/>
</dbReference>
<evidence type="ECO:0000259" key="6">
    <source>
        <dbReference type="SMART" id="SM00226"/>
    </source>
</evidence>
<evidence type="ECO:0000313" key="8">
    <source>
        <dbReference type="Proteomes" id="UP000004095"/>
    </source>
</evidence>
<feature type="domain" description="Phosphotyrosine protein phosphatase I" evidence="6">
    <location>
        <begin position="2"/>
        <end position="152"/>
    </location>
</feature>
<reference evidence="7 8" key="1">
    <citation type="submission" date="2007-01" db="EMBL/GenBank/DDBJ databases">
        <authorList>
            <person name="Haygood M."/>
            <person name="Podell S."/>
            <person name="Anderson C."/>
            <person name="Hopkinson B."/>
            <person name="Roe K."/>
            <person name="Barbeau K."/>
            <person name="Gaasterland T."/>
            <person name="Ferriera S."/>
            <person name="Johnson J."/>
            <person name="Kravitz S."/>
            <person name="Beeson K."/>
            <person name="Sutton G."/>
            <person name="Rogers Y.-H."/>
            <person name="Friedman R."/>
            <person name="Frazier M."/>
            <person name="Venter J.C."/>
        </authorList>
    </citation>
    <scope>NUCLEOTIDE SEQUENCE [LARGE SCALE GENOMIC DNA]</scope>
    <source>
        <strain evidence="7 8">ATCC 23134</strain>
    </source>
</reference>
<evidence type="ECO:0000256" key="5">
    <source>
        <dbReference type="PIRSR" id="PIRSR617867-1"/>
    </source>
</evidence>
<dbReference type="InterPro" id="IPR023485">
    <property type="entry name" value="Ptyr_pPase"/>
</dbReference>
<keyword evidence="4" id="KW-0904">Protein phosphatase</keyword>
<dbReference type="CDD" id="cd16343">
    <property type="entry name" value="LMWPTP"/>
    <property type="match status" value="1"/>
</dbReference>
<dbReference type="InterPro" id="IPR050438">
    <property type="entry name" value="LMW_PTPase"/>
</dbReference>
<feature type="active site" evidence="5">
    <location>
        <position position="14"/>
    </location>
</feature>
<dbReference type="PRINTS" id="PR00719">
    <property type="entry name" value="LMWPTPASE"/>
</dbReference>
<feature type="active site" description="Proton donor" evidence="5">
    <location>
        <position position="126"/>
    </location>
</feature>
<dbReference type="OrthoDB" id="9784339at2"/>
<dbReference type="InterPro" id="IPR017867">
    <property type="entry name" value="Tyr_phospatase_low_mol_wt"/>
</dbReference>
<name>A1ZV73_MICM2</name>